<feature type="compositionally biased region" description="Basic residues" evidence="1">
    <location>
        <begin position="76"/>
        <end position="85"/>
    </location>
</feature>
<feature type="compositionally biased region" description="Low complexity" evidence="1">
    <location>
        <begin position="190"/>
        <end position="209"/>
    </location>
</feature>
<proteinExistence type="predicted"/>
<dbReference type="EMBL" id="MU826835">
    <property type="protein sequence ID" value="KAJ7372673.1"/>
    <property type="molecule type" value="Genomic_DNA"/>
</dbReference>
<evidence type="ECO:0000313" key="2">
    <source>
        <dbReference type="EMBL" id="KAJ7372673.1"/>
    </source>
</evidence>
<feature type="compositionally biased region" description="Basic and acidic residues" evidence="1">
    <location>
        <begin position="25"/>
        <end position="40"/>
    </location>
</feature>
<dbReference type="Proteomes" id="UP001163046">
    <property type="component" value="Unassembled WGS sequence"/>
</dbReference>
<accession>A0A9X0CSL2</accession>
<feature type="compositionally biased region" description="Basic and acidic residues" evidence="1">
    <location>
        <begin position="1"/>
        <end position="10"/>
    </location>
</feature>
<organism evidence="2 3">
    <name type="scientific">Desmophyllum pertusum</name>
    <dbReference type="NCBI Taxonomy" id="174260"/>
    <lineage>
        <taxon>Eukaryota</taxon>
        <taxon>Metazoa</taxon>
        <taxon>Cnidaria</taxon>
        <taxon>Anthozoa</taxon>
        <taxon>Hexacorallia</taxon>
        <taxon>Scleractinia</taxon>
        <taxon>Caryophylliina</taxon>
        <taxon>Caryophylliidae</taxon>
        <taxon>Desmophyllum</taxon>
    </lineage>
</organism>
<keyword evidence="3" id="KW-1185">Reference proteome</keyword>
<dbReference type="AlphaFoldDB" id="A0A9X0CSL2"/>
<evidence type="ECO:0000313" key="3">
    <source>
        <dbReference type="Proteomes" id="UP001163046"/>
    </source>
</evidence>
<evidence type="ECO:0000256" key="1">
    <source>
        <dbReference type="SAM" id="MobiDB-lite"/>
    </source>
</evidence>
<feature type="compositionally biased region" description="Basic and acidic residues" evidence="1">
    <location>
        <begin position="113"/>
        <end position="123"/>
    </location>
</feature>
<protein>
    <submittedName>
        <fullName evidence="2">Uncharacterized protein</fullName>
    </submittedName>
</protein>
<feature type="compositionally biased region" description="Basic and acidic residues" evidence="1">
    <location>
        <begin position="63"/>
        <end position="75"/>
    </location>
</feature>
<gene>
    <name evidence="2" type="ORF">OS493_017946</name>
</gene>
<feature type="compositionally biased region" description="Low complexity" evidence="1">
    <location>
        <begin position="103"/>
        <end position="112"/>
    </location>
</feature>
<feature type="region of interest" description="Disordered" evidence="1">
    <location>
        <begin position="148"/>
        <end position="216"/>
    </location>
</feature>
<reference evidence="2" key="1">
    <citation type="submission" date="2023-01" db="EMBL/GenBank/DDBJ databases">
        <title>Genome assembly of the deep-sea coral Lophelia pertusa.</title>
        <authorList>
            <person name="Herrera S."/>
            <person name="Cordes E."/>
        </authorList>
    </citation>
    <scope>NUCLEOTIDE SEQUENCE</scope>
    <source>
        <strain evidence="2">USNM1676648</strain>
        <tissue evidence="2">Polyp</tissue>
    </source>
</reference>
<sequence>MTIVESREGGWETEGEGGTEGGRQGVRDGCRVEDRERGRESGWVGRRVGVSRERRRNQQGRRGAGDRSAKDSTKEPKKKKKRKKKDIAPKDENTEEKPDELQQEQQPETLPFEQHDEFDKKLPESSSMMTAGDIEQDEDVFRAFNELNKDSRTLQSGASTPREGDDLKGNMSSLLSDEWQPRRSERIFINSSVTTNSSSSPLSPTGKGSEFSCTKKTKKMSGTKGVSIYYYYYGFSLINLGN</sequence>
<feature type="region of interest" description="Disordered" evidence="1">
    <location>
        <begin position="1"/>
        <end position="136"/>
    </location>
</feature>
<name>A0A9X0CSL2_9CNID</name>
<feature type="compositionally biased region" description="Basic and acidic residues" evidence="1">
    <location>
        <begin position="86"/>
        <end position="100"/>
    </location>
</feature>
<comment type="caution">
    <text evidence="2">The sequence shown here is derived from an EMBL/GenBank/DDBJ whole genome shotgun (WGS) entry which is preliminary data.</text>
</comment>